<dbReference type="EMBL" id="ABXA01000037">
    <property type="protein sequence ID" value="EEB35683.1"/>
    <property type="molecule type" value="Genomic_DNA"/>
</dbReference>
<feature type="active site" evidence="6">
    <location>
        <position position="193"/>
    </location>
</feature>
<keyword evidence="2 5" id="KW-0862">Zinc</keyword>
<feature type="binding site" evidence="5">
    <location>
        <position position="117"/>
    </location>
    <ligand>
        <name>Zn(2+)</name>
        <dbReference type="ChEBI" id="CHEBI:29105"/>
    </ligand>
</feature>
<dbReference type="GO" id="GO:0004476">
    <property type="term" value="F:mannose-6-phosphate isomerase activity"/>
    <property type="evidence" value="ECO:0007669"/>
    <property type="project" value="InterPro"/>
</dbReference>
<evidence type="ECO:0000256" key="4">
    <source>
        <dbReference type="ARBA" id="ARBA00030762"/>
    </source>
</evidence>
<dbReference type="PANTHER" id="PTHR42742:SF3">
    <property type="entry name" value="FRUCTOKINASE"/>
    <property type="match status" value="1"/>
</dbReference>
<feature type="domain" description="Mannose-6-phosphate isomerase cupin" evidence="8">
    <location>
        <begin position="236"/>
        <end position="309"/>
    </location>
</feature>
<dbReference type="AlphaFoldDB" id="B6WAC5"/>
<feature type="binding site" evidence="5">
    <location>
        <position position="173"/>
    </location>
    <ligand>
        <name>Zn(2+)</name>
        <dbReference type="ChEBI" id="CHEBI:29105"/>
    </ligand>
</feature>
<reference evidence="9 10" key="1">
    <citation type="submission" date="2008-09" db="EMBL/GenBank/DDBJ databases">
        <authorList>
            <person name="Fulton L."/>
            <person name="Clifton S."/>
            <person name="Fulton B."/>
            <person name="Xu J."/>
            <person name="Minx P."/>
            <person name="Pepin K.H."/>
            <person name="Johnson M."/>
            <person name="Thiruvilangam P."/>
            <person name="Bhonagiri V."/>
            <person name="Nash W.E."/>
            <person name="Mardis E.R."/>
            <person name="Wilson R.K."/>
        </authorList>
    </citation>
    <scope>NUCLEOTIDE SEQUENCE [LARGE SCALE GENOMIC DNA]</scope>
    <source>
        <strain evidence="9 10">DSM 7454</strain>
    </source>
</reference>
<evidence type="ECO:0000256" key="6">
    <source>
        <dbReference type="PIRSR" id="PIRSR036894-2"/>
    </source>
</evidence>
<dbReference type="GO" id="GO:0005975">
    <property type="term" value="P:carbohydrate metabolic process"/>
    <property type="evidence" value="ECO:0007669"/>
    <property type="project" value="InterPro"/>
</dbReference>
<protein>
    <recommendedName>
        <fullName evidence="3">Phosphohexomutase</fullName>
    </recommendedName>
    <alternativeName>
        <fullName evidence="4">Phosphomannose isomerase</fullName>
    </alternativeName>
</protein>
<feature type="binding site" evidence="5">
    <location>
        <position position="101"/>
    </location>
    <ligand>
        <name>Zn(2+)</name>
        <dbReference type="ChEBI" id="CHEBI:29105"/>
    </ligand>
</feature>
<evidence type="ECO:0000313" key="9">
    <source>
        <dbReference type="EMBL" id="EEB35683.1"/>
    </source>
</evidence>
<evidence type="ECO:0000256" key="3">
    <source>
        <dbReference type="ARBA" id="ARBA00029741"/>
    </source>
</evidence>
<keyword evidence="1 5" id="KW-0479">Metal-binding</keyword>
<dbReference type="InterPro" id="IPR051804">
    <property type="entry name" value="Carb_Metab_Reg_Kinase/Isom"/>
</dbReference>
<dbReference type="GO" id="GO:0008270">
    <property type="term" value="F:zinc ion binding"/>
    <property type="evidence" value="ECO:0007669"/>
    <property type="project" value="InterPro"/>
</dbReference>
<dbReference type="PIRSF" id="PIRSF036894">
    <property type="entry name" value="PMI_Firm_short"/>
    <property type="match status" value="1"/>
</dbReference>
<dbReference type="eggNOG" id="COG1482">
    <property type="taxonomic scope" value="Bacteria"/>
</dbReference>
<evidence type="ECO:0000256" key="5">
    <source>
        <dbReference type="PIRSR" id="PIRSR036894-1"/>
    </source>
</evidence>
<proteinExistence type="predicted"/>
<accession>B6WAC5</accession>
<dbReference type="Pfam" id="PF21621">
    <property type="entry name" value="MPI_cupin_dom"/>
    <property type="match status" value="1"/>
</dbReference>
<evidence type="ECO:0000259" key="8">
    <source>
        <dbReference type="Pfam" id="PF21621"/>
    </source>
</evidence>
<dbReference type="Proteomes" id="UP000005451">
    <property type="component" value="Unassembled WGS sequence"/>
</dbReference>
<gene>
    <name evidence="9" type="primary">manA</name>
    <name evidence="9" type="ORF">ANHYDRO_01551</name>
</gene>
<dbReference type="InterPro" id="IPR049071">
    <property type="entry name" value="MPI_cupin_dom"/>
</dbReference>
<evidence type="ECO:0000256" key="1">
    <source>
        <dbReference type="ARBA" id="ARBA00022723"/>
    </source>
</evidence>
<evidence type="ECO:0000256" key="2">
    <source>
        <dbReference type="ARBA" id="ARBA00022833"/>
    </source>
</evidence>
<name>B6WAC5_9FIRM</name>
<evidence type="ECO:0000313" key="10">
    <source>
        <dbReference type="Proteomes" id="UP000005451"/>
    </source>
</evidence>
<organism evidence="9 10">
    <name type="scientific">Anaerococcus hydrogenalis DSM 7454</name>
    <dbReference type="NCBI Taxonomy" id="561177"/>
    <lineage>
        <taxon>Bacteria</taxon>
        <taxon>Bacillati</taxon>
        <taxon>Bacillota</taxon>
        <taxon>Tissierellia</taxon>
        <taxon>Tissierellales</taxon>
        <taxon>Peptoniphilaceae</taxon>
        <taxon>Anaerococcus</taxon>
    </lineage>
</organism>
<feature type="domain" description="Phosphomannose isomerase type I catalytic" evidence="7">
    <location>
        <begin position="10"/>
        <end position="110"/>
    </location>
</feature>
<reference evidence="9 10" key="2">
    <citation type="submission" date="2008-10" db="EMBL/GenBank/DDBJ databases">
        <title>Draft genome sequence of Anaerococcus hydrogenalis (DSM 7454).</title>
        <authorList>
            <person name="Sudarsanam P."/>
            <person name="Ley R."/>
            <person name="Guruge J."/>
            <person name="Turnbaugh P.J."/>
            <person name="Mahowald M."/>
            <person name="Liep D."/>
            <person name="Gordon J."/>
        </authorList>
    </citation>
    <scope>NUCLEOTIDE SEQUENCE [LARGE SCALE GENOMIC DNA]</scope>
    <source>
        <strain evidence="9 10">DSM 7454</strain>
    </source>
</reference>
<dbReference type="InterPro" id="IPR011051">
    <property type="entry name" value="RmlC_Cupin_sf"/>
</dbReference>
<comment type="cofactor">
    <cofactor evidence="5">
        <name>Zn(2+)</name>
        <dbReference type="ChEBI" id="CHEBI:29105"/>
    </cofactor>
    <text evidence="5">Binds 1 zinc ion per subunit.</text>
</comment>
<evidence type="ECO:0000259" key="7">
    <source>
        <dbReference type="Pfam" id="PF20511"/>
    </source>
</evidence>
<dbReference type="InterPro" id="IPR014710">
    <property type="entry name" value="RmlC-like_jellyroll"/>
</dbReference>
<keyword evidence="9" id="KW-0413">Isomerase</keyword>
<dbReference type="CDD" id="cd07010">
    <property type="entry name" value="cupin_PMI_type_I_N_bac"/>
    <property type="match status" value="1"/>
</dbReference>
<dbReference type="InterPro" id="IPR014628">
    <property type="entry name" value="Man6P_isomerase_Firm_short"/>
</dbReference>
<dbReference type="Gene3D" id="2.60.120.10">
    <property type="entry name" value="Jelly Rolls"/>
    <property type="match status" value="2"/>
</dbReference>
<dbReference type="STRING" id="561177.ANHYDRO_01551"/>
<dbReference type="PANTHER" id="PTHR42742">
    <property type="entry name" value="TRANSCRIPTIONAL REPRESSOR MPRA"/>
    <property type="match status" value="1"/>
</dbReference>
<comment type="caution">
    <text evidence="9">The sequence shown here is derived from an EMBL/GenBank/DDBJ whole genome shotgun (WGS) entry which is preliminary data.</text>
</comment>
<dbReference type="SUPFAM" id="SSF51182">
    <property type="entry name" value="RmlC-like cupins"/>
    <property type="match status" value="1"/>
</dbReference>
<dbReference type="InterPro" id="IPR046457">
    <property type="entry name" value="PMI_typeI_cat"/>
</dbReference>
<dbReference type="Pfam" id="PF20511">
    <property type="entry name" value="PMI_typeI_cat"/>
    <property type="match status" value="1"/>
</dbReference>
<sequence length="312" mass="36459">MRWIMEKVLFLKGEFVEKIWGGKRLKNDFPYQFESENIGEYWAISAMEDFPSKILNGKYKGENLGFLYKNHKEIFGNENKDKFPLLIKLIDAGDDLSIQVHPDDDMAKKENSYGKSECWYILNEDEASIIYGLKTDDKNKALKMIDNKKWEDLLNVEKSIKGDFFKVPSGMVHAIKKGSLILEIQQASDLTYRLYDYDRVDKNGNKRDLHLEKSKEAIKCLDTEKTHENLKEKTDLLYDNEYFTVKKINVSEEESFERKAPYILESVIKGEGQLIIDNEKYPIKKGDFFILTNFVKNYTFQGDLEIVESVSK</sequence>